<evidence type="ECO:0000313" key="1">
    <source>
        <dbReference type="EMBL" id="GAH35307.1"/>
    </source>
</evidence>
<reference evidence="1" key="1">
    <citation type="journal article" date="2014" name="Front. Microbiol.">
        <title>High frequency of phylogenetically diverse reductive dehalogenase-homologous genes in deep subseafloor sedimentary metagenomes.</title>
        <authorList>
            <person name="Kawai M."/>
            <person name="Futagami T."/>
            <person name="Toyoda A."/>
            <person name="Takaki Y."/>
            <person name="Nishi S."/>
            <person name="Hori S."/>
            <person name="Arai W."/>
            <person name="Tsubouchi T."/>
            <person name="Morono Y."/>
            <person name="Uchiyama I."/>
            <person name="Ito T."/>
            <person name="Fujiyama A."/>
            <person name="Inagaki F."/>
            <person name="Takami H."/>
        </authorList>
    </citation>
    <scope>NUCLEOTIDE SEQUENCE</scope>
    <source>
        <strain evidence="1">Expedition CK06-06</strain>
    </source>
</reference>
<feature type="non-terminal residue" evidence="1">
    <location>
        <position position="1"/>
    </location>
</feature>
<protein>
    <submittedName>
        <fullName evidence="1">Uncharacterized protein</fullName>
    </submittedName>
</protein>
<accession>X1ERU7</accession>
<comment type="caution">
    <text evidence="1">The sequence shown here is derived from an EMBL/GenBank/DDBJ whole genome shotgun (WGS) entry which is preliminary data.</text>
</comment>
<sequence>VMADGGPEVNRMVRARSSNPWPITVIAASVCCLYLGQSSFAASVRGWGNQTVDSTEPGRKDFIAVSAGGGHTLALERVCRYVLADAVETMLNPDTLKNKNMKNALLNKINAVQQMLDAGRYEEALNKLQNDILQKTNGCAETGEPDKNNWIITCEGQSVLYPLVIETIEHVRGLMNQ</sequence>
<name>X1ERU7_9ZZZZ</name>
<dbReference type="EMBL" id="BARU01005364">
    <property type="protein sequence ID" value="GAH35307.1"/>
    <property type="molecule type" value="Genomic_DNA"/>
</dbReference>
<dbReference type="AlphaFoldDB" id="X1ERU7"/>
<organism evidence="1">
    <name type="scientific">marine sediment metagenome</name>
    <dbReference type="NCBI Taxonomy" id="412755"/>
    <lineage>
        <taxon>unclassified sequences</taxon>
        <taxon>metagenomes</taxon>
        <taxon>ecological metagenomes</taxon>
    </lineage>
</organism>
<gene>
    <name evidence="1" type="ORF">S03H2_10431</name>
</gene>
<proteinExistence type="predicted"/>